<dbReference type="EMBL" id="JAMYRI010000014">
    <property type="protein sequence ID" value="MER9286722.1"/>
    <property type="molecule type" value="Genomic_DNA"/>
</dbReference>
<protein>
    <submittedName>
        <fullName evidence="1">Uncharacterized protein</fullName>
    </submittedName>
</protein>
<comment type="caution">
    <text evidence="1">The sequence shown here is derived from an EMBL/GenBank/DDBJ whole genome shotgun (WGS) entry which is preliminary data.</text>
</comment>
<gene>
    <name evidence="1" type="ORF">NKI81_22635</name>
</gene>
<keyword evidence="2" id="KW-1185">Reference proteome</keyword>
<organism evidence="1 2">
    <name type="scientific">Mesorhizobium australicum</name>
    <dbReference type="NCBI Taxonomy" id="536018"/>
    <lineage>
        <taxon>Bacteria</taxon>
        <taxon>Pseudomonadati</taxon>
        <taxon>Pseudomonadota</taxon>
        <taxon>Alphaproteobacteria</taxon>
        <taxon>Hyphomicrobiales</taxon>
        <taxon>Phyllobacteriaceae</taxon>
        <taxon>Mesorhizobium</taxon>
    </lineage>
</organism>
<accession>A0ACC6T487</accession>
<dbReference type="Proteomes" id="UP001480082">
    <property type="component" value="Unassembled WGS sequence"/>
</dbReference>
<reference evidence="1 2" key="1">
    <citation type="journal article" date="2024" name="Proc. Natl. Acad. Sci. U.S.A.">
        <title>The evolutionary genomics of adaptation to stress in wild rhizobium bacteria.</title>
        <authorList>
            <person name="Kehlet-Delgado H."/>
            <person name="Montoya A.P."/>
            <person name="Jensen K.T."/>
            <person name="Wendlandt C.E."/>
            <person name="Dexheimer C."/>
            <person name="Roberts M."/>
            <person name="Torres Martinez L."/>
            <person name="Friesen M.L."/>
            <person name="Griffitts J.S."/>
            <person name="Porter S.S."/>
        </authorList>
    </citation>
    <scope>NUCLEOTIDE SEQUENCE [LARGE SCALE GENOMIC DNA]</scope>
    <source>
        <strain evidence="1 2">M0468</strain>
    </source>
</reference>
<proteinExistence type="predicted"/>
<evidence type="ECO:0000313" key="2">
    <source>
        <dbReference type="Proteomes" id="UP001480082"/>
    </source>
</evidence>
<evidence type="ECO:0000313" key="1">
    <source>
        <dbReference type="EMBL" id="MER9286722.1"/>
    </source>
</evidence>
<name>A0ACC6T487_9HYPH</name>
<sequence length="63" mass="6835">MISADRQQTINACRAQPDHAVADAPDTAFSPFSGWFADGFWELLPDRVTCLLGFVAVGLVLKP</sequence>